<evidence type="ECO:0000256" key="8">
    <source>
        <dbReference type="ARBA" id="ARBA00022490"/>
    </source>
</evidence>
<evidence type="ECO:0000313" key="19">
    <source>
        <dbReference type="Proteomes" id="UP000287033"/>
    </source>
</evidence>
<reference evidence="18 19" key="1">
    <citation type="journal article" date="2018" name="Nat. Ecol. Evol.">
        <title>Shark genomes provide insights into elasmobranch evolution and the origin of vertebrates.</title>
        <authorList>
            <person name="Hara Y"/>
            <person name="Yamaguchi K"/>
            <person name="Onimaru K"/>
            <person name="Kadota M"/>
            <person name="Koyanagi M"/>
            <person name="Keeley SD"/>
            <person name="Tatsumi K"/>
            <person name="Tanaka K"/>
            <person name="Motone F"/>
            <person name="Kageyama Y"/>
            <person name="Nozu R"/>
            <person name="Adachi N"/>
            <person name="Nishimura O"/>
            <person name="Nakagawa R"/>
            <person name="Tanegashima C"/>
            <person name="Kiyatake I"/>
            <person name="Matsumoto R"/>
            <person name="Murakumo K"/>
            <person name="Nishida K"/>
            <person name="Terakita A"/>
            <person name="Kuratani S"/>
            <person name="Sato K"/>
            <person name="Hyodo S Kuraku.S."/>
        </authorList>
    </citation>
    <scope>NUCLEOTIDE SEQUENCE [LARGE SCALE GENOMIC DNA]</scope>
</reference>
<keyword evidence="9" id="KW-0808">Transferase</keyword>
<evidence type="ECO:0000256" key="7">
    <source>
        <dbReference type="ARBA" id="ARBA00022475"/>
    </source>
</evidence>
<organism evidence="18 19">
    <name type="scientific">Chiloscyllium punctatum</name>
    <name type="common">Brownbanded bambooshark</name>
    <name type="synonym">Hemiscyllium punctatum</name>
    <dbReference type="NCBI Taxonomy" id="137246"/>
    <lineage>
        <taxon>Eukaryota</taxon>
        <taxon>Metazoa</taxon>
        <taxon>Chordata</taxon>
        <taxon>Craniata</taxon>
        <taxon>Vertebrata</taxon>
        <taxon>Chondrichthyes</taxon>
        <taxon>Elasmobranchii</taxon>
        <taxon>Galeomorphii</taxon>
        <taxon>Galeoidea</taxon>
        <taxon>Orectolobiformes</taxon>
        <taxon>Hemiscylliidae</taxon>
        <taxon>Chiloscyllium</taxon>
    </lineage>
</organism>
<keyword evidence="11" id="KW-0496">Mitochondrion</keyword>
<dbReference type="GO" id="GO:0061710">
    <property type="term" value="F:L-threonylcarbamoyladenylate synthase"/>
    <property type="evidence" value="ECO:0007669"/>
    <property type="project" value="UniProtKB-EC"/>
</dbReference>
<evidence type="ECO:0000256" key="10">
    <source>
        <dbReference type="ARBA" id="ARBA00022946"/>
    </source>
</evidence>
<evidence type="ECO:0000256" key="5">
    <source>
        <dbReference type="ARBA" id="ARBA00012584"/>
    </source>
</evidence>
<comment type="catalytic activity">
    <reaction evidence="13">
        <text>L-threonine + hydrogencarbonate + ATP = L-threonylcarbamoyladenylate + diphosphate + H2O</text>
        <dbReference type="Rhea" id="RHEA:36407"/>
        <dbReference type="ChEBI" id="CHEBI:15377"/>
        <dbReference type="ChEBI" id="CHEBI:17544"/>
        <dbReference type="ChEBI" id="CHEBI:30616"/>
        <dbReference type="ChEBI" id="CHEBI:33019"/>
        <dbReference type="ChEBI" id="CHEBI:57926"/>
        <dbReference type="ChEBI" id="CHEBI:73682"/>
        <dbReference type="EC" id="2.7.7.87"/>
    </reaction>
</comment>
<evidence type="ECO:0000256" key="13">
    <source>
        <dbReference type="ARBA" id="ARBA00048366"/>
    </source>
</evidence>
<evidence type="ECO:0000256" key="11">
    <source>
        <dbReference type="ARBA" id="ARBA00023128"/>
    </source>
</evidence>
<dbReference type="GO" id="GO:0005739">
    <property type="term" value="C:mitochondrion"/>
    <property type="evidence" value="ECO:0007669"/>
    <property type="project" value="UniProtKB-SubCell"/>
</dbReference>
<evidence type="ECO:0000256" key="2">
    <source>
        <dbReference type="ARBA" id="ARBA00004202"/>
    </source>
</evidence>
<feature type="domain" description="YrdC-like" evidence="17">
    <location>
        <begin position="79"/>
        <end position="269"/>
    </location>
</feature>
<name>A0A401SVD1_CHIPU</name>
<dbReference type="AlphaFoldDB" id="A0A401SVD1"/>
<dbReference type="Gene3D" id="3.90.870.10">
    <property type="entry name" value="DHBP synthase"/>
    <property type="match status" value="1"/>
</dbReference>
<sequence>MVTRPRRLLLQLLMRSRGLEGGIGGEEEPDWARGKAEAPAPEVPAPSPGRLLLLPPPPPPPGPGPTLRPQPRGGVGDWKDALTEAVKVLRCGQVVAVPTDTIYGITCLAQNSEAIRRIYEIKGRNEDKPLAICVGHVEDIYKYCKVTVSDQVLRDLLPGPVTLVFRRSEELNKDLNPFTDLVGVRIPKHPFIQKLAEVCGEPLALTSANLSSQTSTLTTEEFRDLWPLLGLVVDGGPIGDMTKPECRLGSTVINLGTPGKYSIIRPGCAFDATMEVLQHKHGLSFQS</sequence>
<protein>
    <recommendedName>
        <fullName evidence="6">Threonylcarbamoyl-AMP synthase</fullName>
        <ecNumber evidence="5">2.7.7.87</ecNumber>
    </recommendedName>
</protein>
<dbReference type="EMBL" id="BEZZ01000590">
    <property type="protein sequence ID" value="GCC34359.1"/>
    <property type="molecule type" value="Genomic_DNA"/>
</dbReference>
<dbReference type="PANTHER" id="PTHR17490">
    <property type="entry name" value="SUA5"/>
    <property type="match status" value="1"/>
</dbReference>
<evidence type="ECO:0000313" key="18">
    <source>
        <dbReference type="EMBL" id="GCC34359.1"/>
    </source>
</evidence>
<dbReference type="OMA" id="WSNTEGI"/>
<keyword evidence="10" id="KW-0809">Transit peptide</keyword>
<dbReference type="GO" id="GO:0003725">
    <property type="term" value="F:double-stranded RNA binding"/>
    <property type="evidence" value="ECO:0007669"/>
    <property type="project" value="InterPro"/>
</dbReference>
<dbReference type="InterPro" id="IPR006070">
    <property type="entry name" value="Sua5-like_dom"/>
</dbReference>
<dbReference type="GO" id="GO:0005886">
    <property type="term" value="C:plasma membrane"/>
    <property type="evidence" value="ECO:0007669"/>
    <property type="project" value="UniProtKB-SubCell"/>
</dbReference>
<comment type="caution">
    <text evidence="18">The sequence shown here is derived from an EMBL/GenBank/DDBJ whole genome shotgun (WGS) entry which is preliminary data.</text>
</comment>
<feature type="compositionally biased region" description="Pro residues" evidence="16">
    <location>
        <begin position="54"/>
        <end position="68"/>
    </location>
</feature>
<dbReference type="Pfam" id="PF01300">
    <property type="entry name" value="Sua5_yciO_yrdC"/>
    <property type="match status" value="1"/>
</dbReference>
<evidence type="ECO:0000256" key="16">
    <source>
        <dbReference type="SAM" id="MobiDB-lite"/>
    </source>
</evidence>
<dbReference type="EC" id="2.7.7.87" evidence="5"/>
<dbReference type="OrthoDB" id="3648309at2759"/>
<dbReference type="InterPro" id="IPR050156">
    <property type="entry name" value="TC-AMP_synthase_SUA5"/>
</dbReference>
<dbReference type="InterPro" id="IPR017945">
    <property type="entry name" value="DHBP_synth_RibB-like_a/b_dom"/>
</dbReference>
<keyword evidence="12" id="KW-0472">Membrane</keyword>
<evidence type="ECO:0000259" key="17">
    <source>
        <dbReference type="PROSITE" id="PS51163"/>
    </source>
</evidence>
<comment type="function">
    <text evidence="14">Cytoplasmic and mitochondrial threonylcarbamoyl-AMP synthase required for the formation of a threonylcarbamoyl group on adenosine at position 37 (t(6)A37) in tRNAs that read codons beginning with adenine. Catalyzes the conversion of L-threonine, HCO(3)(-)/CO(2) and ATP to give threonylcarbamoyl-AMP (TC-AMP) as the acyladenylate intermediate, with the release of diphosphate. Participates in t(6)A37 formation in cytoplasmic and mitochondrial tRNAs. May regulate the activity of some transporters.</text>
</comment>
<dbReference type="PROSITE" id="PS51163">
    <property type="entry name" value="YRDC"/>
    <property type="match status" value="1"/>
</dbReference>
<comment type="similarity">
    <text evidence="4">Belongs to the SUA5 family.</text>
</comment>
<evidence type="ECO:0000256" key="12">
    <source>
        <dbReference type="ARBA" id="ARBA00023136"/>
    </source>
</evidence>
<gene>
    <name evidence="18" type="ORF">chiPu_0012832</name>
</gene>
<dbReference type="FunFam" id="3.90.870.10:FF:000007">
    <property type="entry name" value="YrdC N6-threonylcarbamoyltransferase domain containing"/>
    <property type="match status" value="1"/>
</dbReference>
<evidence type="ECO:0000256" key="14">
    <source>
        <dbReference type="ARBA" id="ARBA00058524"/>
    </source>
</evidence>
<dbReference type="GO" id="GO:0000049">
    <property type="term" value="F:tRNA binding"/>
    <property type="evidence" value="ECO:0007669"/>
    <property type="project" value="TreeGrafter"/>
</dbReference>
<feature type="region of interest" description="Disordered" evidence="16">
    <location>
        <begin position="19"/>
        <end position="76"/>
    </location>
</feature>
<dbReference type="SUPFAM" id="SSF55821">
    <property type="entry name" value="YrdC/RibB"/>
    <property type="match status" value="1"/>
</dbReference>
<accession>A0A401SVD1</accession>
<comment type="subcellular location">
    <subcellularLocation>
        <location evidence="2">Cell membrane</location>
        <topology evidence="2">Peripheral membrane protein</topology>
    </subcellularLocation>
    <subcellularLocation>
        <location evidence="3">Cytoplasm</location>
    </subcellularLocation>
    <subcellularLocation>
        <location evidence="1">Mitochondrion</location>
    </subcellularLocation>
</comment>
<dbReference type="Proteomes" id="UP000287033">
    <property type="component" value="Unassembled WGS sequence"/>
</dbReference>
<proteinExistence type="inferred from homology"/>
<evidence type="ECO:0000256" key="6">
    <source>
        <dbReference type="ARBA" id="ARBA00015492"/>
    </source>
</evidence>
<dbReference type="GO" id="GO:0006450">
    <property type="term" value="P:regulation of translational fidelity"/>
    <property type="evidence" value="ECO:0007669"/>
    <property type="project" value="TreeGrafter"/>
</dbReference>
<evidence type="ECO:0000256" key="1">
    <source>
        <dbReference type="ARBA" id="ARBA00004173"/>
    </source>
</evidence>
<dbReference type="STRING" id="137246.A0A401SVD1"/>
<dbReference type="PANTHER" id="PTHR17490:SF10">
    <property type="entry name" value="THREONYLCARBAMOYL-AMP SYNTHASE"/>
    <property type="match status" value="1"/>
</dbReference>
<keyword evidence="19" id="KW-1185">Reference proteome</keyword>
<evidence type="ECO:0000256" key="3">
    <source>
        <dbReference type="ARBA" id="ARBA00004496"/>
    </source>
</evidence>
<evidence type="ECO:0000256" key="9">
    <source>
        <dbReference type="ARBA" id="ARBA00022679"/>
    </source>
</evidence>
<evidence type="ECO:0000256" key="4">
    <source>
        <dbReference type="ARBA" id="ARBA00007663"/>
    </source>
</evidence>
<keyword evidence="7" id="KW-1003">Cell membrane</keyword>
<dbReference type="NCBIfam" id="TIGR00057">
    <property type="entry name" value="L-threonylcarbamoyladenylate synthase"/>
    <property type="match status" value="1"/>
</dbReference>
<evidence type="ECO:0000256" key="15">
    <source>
        <dbReference type="ARBA" id="ARBA00063146"/>
    </source>
</evidence>
<keyword evidence="8" id="KW-0963">Cytoplasm</keyword>
<comment type="subunit">
    <text evidence="15">Interacts with RSC1A1.</text>
</comment>